<comment type="pathway">
    <text evidence="12">Nucleotide-sugar biosynthesis; ADP-L-glycero-beta-D-manno-heptose biosynthesis; ADP-L-glycero-beta-D-manno-heptose from D-glycero-beta-D-manno-heptose 7-phosphate: step 1/4.</text>
</comment>
<feature type="domain" description="Cytidyltransferase-like" evidence="14">
    <location>
        <begin position="347"/>
        <end position="440"/>
    </location>
</feature>
<dbReference type="GO" id="GO:0016301">
    <property type="term" value="F:kinase activity"/>
    <property type="evidence" value="ECO:0007669"/>
    <property type="project" value="UniProtKB-KW"/>
</dbReference>
<comment type="function">
    <text evidence="1 12">Catalyzes the phosphorylation of D-glycero-D-manno-heptose 7-phosphate at the C-1 position to selectively form D-glycero-beta-D-manno-heptose-1,7-bisphosphate.</text>
</comment>
<keyword evidence="6 12" id="KW-0547">Nucleotide-binding</keyword>
<dbReference type="CDD" id="cd01172">
    <property type="entry name" value="RfaE_like"/>
    <property type="match status" value="1"/>
</dbReference>
<dbReference type="EMBL" id="CP036501">
    <property type="protein sequence ID" value="UZP74914.1"/>
    <property type="molecule type" value="Genomic_DNA"/>
</dbReference>
<feature type="region of interest" description="Cytidylyltransferase" evidence="12">
    <location>
        <begin position="347"/>
        <end position="480"/>
    </location>
</feature>
<comment type="pathway">
    <text evidence="12">Nucleotide-sugar biosynthesis; ADP-L-glycero-beta-D-manno-heptose biosynthesis; ADP-L-glycero-beta-D-manno-heptose from D-glycero-beta-D-manno-heptose 7-phosphate: step 3/4.</text>
</comment>
<evidence type="ECO:0000256" key="12">
    <source>
        <dbReference type="HAMAP-Rule" id="MF_01603"/>
    </source>
</evidence>
<comment type="pathway">
    <text evidence="3">Bacterial outer membrane biogenesis; LPS core biosynthesis.</text>
</comment>
<keyword evidence="16" id="KW-1185">Reference proteome</keyword>
<comment type="subunit">
    <text evidence="12">Homodimer.</text>
</comment>
<comment type="function">
    <text evidence="2 12">Catalyzes the ADP transfer from ATP to D-glycero-beta-D-manno-heptose 1-phosphate, yielding ADP-D-glycero-beta-D-manno-heptose.</text>
</comment>
<dbReference type="InterPro" id="IPR023030">
    <property type="entry name" value="Bifunc_HldE"/>
</dbReference>
<reference evidence="15 16" key="1">
    <citation type="submission" date="2019-02" db="EMBL/GenBank/DDBJ databases">
        <title>Halieaceae_genomes.</title>
        <authorList>
            <person name="Li S.-H."/>
        </authorList>
    </citation>
    <scope>NUCLEOTIDE SEQUENCE [LARGE SCALE GENOMIC DNA]</scope>
    <source>
        <strain evidence="15 16">JH123</strain>
    </source>
</reference>
<evidence type="ECO:0000256" key="8">
    <source>
        <dbReference type="ARBA" id="ARBA00022840"/>
    </source>
</evidence>
<proteinExistence type="inferred from homology"/>
<feature type="active site" evidence="12">
    <location>
        <position position="263"/>
    </location>
</feature>
<evidence type="ECO:0000313" key="15">
    <source>
        <dbReference type="EMBL" id="UZP74914.1"/>
    </source>
</evidence>
<evidence type="ECO:0000256" key="1">
    <source>
        <dbReference type="ARBA" id="ARBA00002319"/>
    </source>
</evidence>
<comment type="catalytic activity">
    <reaction evidence="11 12">
        <text>D-glycero-beta-D-manno-heptose 1-phosphate + ATP + H(+) = ADP-D-glycero-beta-D-manno-heptose + diphosphate</text>
        <dbReference type="Rhea" id="RHEA:27465"/>
        <dbReference type="ChEBI" id="CHEBI:15378"/>
        <dbReference type="ChEBI" id="CHEBI:30616"/>
        <dbReference type="ChEBI" id="CHEBI:33019"/>
        <dbReference type="ChEBI" id="CHEBI:59967"/>
        <dbReference type="ChEBI" id="CHEBI:61593"/>
        <dbReference type="EC" id="2.7.7.70"/>
    </reaction>
</comment>
<evidence type="ECO:0000256" key="5">
    <source>
        <dbReference type="ARBA" id="ARBA00022695"/>
    </source>
</evidence>
<dbReference type="PROSITE" id="PS00583">
    <property type="entry name" value="PFKB_KINASES_1"/>
    <property type="match status" value="1"/>
</dbReference>
<dbReference type="InterPro" id="IPR011611">
    <property type="entry name" value="PfkB_dom"/>
</dbReference>
<feature type="region of interest" description="Ribokinase" evidence="12">
    <location>
        <begin position="1"/>
        <end position="319"/>
    </location>
</feature>
<dbReference type="InterPro" id="IPR011913">
    <property type="entry name" value="RfaE_dom_I"/>
</dbReference>
<comment type="similarity">
    <text evidence="12">In the C-terminal section; belongs to the cytidylyltransferase family.</text>
</comment>
<evidence type="ECO:0000256" key="3">
    <source>
        <dbReference type="ARBA" id="ARBA00004713"/>
    </source>
</evidence>
<keyword evidence="10 12" id="KW-0119">Carbohydrate metabolism</keyword>
<keyword evidence="8 12" id="KW-0067">ATP-binding</keyword>
<dbReference type="SUPFAM" id="SSF52374">
    <property type="entry name" value="Nucleotidylyl transferase"/>
    <property type="match status" value="1"/>
</dbReference>
<dbReference type="Gene3D" id="3.40.50.620">
    <property type="entry name" value="HUPs"/>
    <property type="match status" value="1"/>
</dbReference>
<dbReference type="PROSITE" id="PS00584">
    <property type="entry name" value="PFKB_KINASES_2"/>
    <property type="match status" value="1"/>
</dbReference>
<dbReference type="NCBIfam" id="TIGR00125">
    <property type="entry name" value="cyt_tran_rel"/>
    <property type="match status" value="1"/>
</dbReference>
<dbReference type="SUPFAM" id="SSF53613">
    <property type="entry name" value="Ribokinase-like"/>
    <property type="match status" value="1"/>
</dbReference>
<evidence type="ECO:0000256" key="2">
    <source>
        <dbReference type="ARBA" id="ARBA00003753"/>
    </source>
</evidence>
<comment type="similarity">
    <text evidence="12">In the N-terminal section; belongs to the carbohydrate kinase PfkB family.</text>
</comment>
<keyword evidence="4 12" id="KW-0808">Transferase</keyword>
<dbReference type="EC" id="2.7.1.167" evidence="12"/>
<accession>A0ABY6Q6K4</accession>
<evidence type="ECO:0000256" key="7">
    <source>
        <dbReference type="ARBA" id="ARBA00022777"/>
    </source>
</evidence>
<protein>
    <recommendedName>
        <fullName evidence="12">Bifunctional protein HldE</fullName>
    </recommendedName>
    <domain>
        <recommendedName>
            <fullName evidence="12">D-beta-D-heptose 7-phosphate kinase</fullName>
            <ecNumber evidence="12">2.7.1.167</ecNumber>
        </recommendedName>
        <alternativeName>
            <fullName evidence="12">D-beta-D-heptose 7-phosphotransferase</fullName>
        </alternativeName>
        <alternativeName>
            <fullName evidence="12">D-glycero-beta-D-manno-heptose-7-phosphate kinase</fullName>
        </alternativeName>
    </domain>
    <domain>
        <recommendedName>
            <fullName evidence="12">D-beta-D-heptose 1-phosphate adenylyltransferase</fullName>
            <ecNumber evidence="12">2.7.7.70</ecNumber>
        </recommendedName>
        <alternativeName>
            <fullName evidence="12">D-glycero-beta-D-manno-heptose 1-phosphate adenylyltransferase</fullName>
        </alternativeName>
    </domain>
</protein>
<organism evidence="15 16">
    <name type="scientific">Candidatus Paraluminiphilus aquimaris</name>
    <dbReference type="NCBI Taxonomy" id="2518994"/>
    <lineage>
        <taxon>Bacteria</taxon>
        <taxon>Pseudomonadati</taxon>
        <taxon>Pseudomonadota</taxon>
        <taxon>Gammaproteobacteria</taxon>
        <taxon>Cellvibrionales</taxon>
        <taxon>Halieaceae</taxon>
        <taxon>Candidatus Paraluminiphilus</taxon>
    </lineage>
</organism>
<evidence type="ECO:0000259" key="14">
    <source>
        <dbReference type="Pfam" id="PF01467"/>
    </source>
</evidence>
<dbReference type="PANTHER" id="PTHR46969:SF1">
    <property type="entry name" value="BIFUNCTIONAL PROTEIN HLDE"/>
    <property type="match status" value="1"/>
</dbReference>
<dbReference type="PANTHER" id="PTHR46969">
    <property type="entry name" value="BIFUNCTIONAL PROTEIN HLDE"/>
    <property type="match status" value="1"/>
</dbReference>
<dbReference type="Proteomes" id="UP001317963">
    <property type="component" value="Chromosome"/>
</dbReference>
<name>A0ABY6Q6K4_9GAMM</name>
<dbReference type="GO" id="GO:0016779">
    <property type="term" value="F:nucleotidyltransferase activity"/>
    <property type="evidence" value="ECO:0007669"/>
    <property type="project" value="UniProtKB-KW"/>
</dbReference>
<comment type="catalytic activity">
    <reaction evidence="12">
        <text>D-glycero-beta-D-manno-heptose 7-phosphate + ATP = D-glycero-beta-D-manno-heptose 1,7-bisphosphate + ADP + H(+)</text>
        <dbReference type="Rhea" id="RHEA:27473"/>
        <dbReference type="ChEBI" id="CHEBI:15378"/>
        <dbReference type="ChEBI" id="CHEBI:30616"/>
        <dbReference type="ChEBI" id="CHEBI:60204"/>
        <dbReference type="ChEBI" id="CHEBI:60208"/>
        <dbReference type="ChEBI" id="CHEBI:456216"/>
        <dbReference type="EC" id="2.7.1.167"/>
    </reaction>
</comment>
<evidence type="ECO:0000259" key="13">
    <source>
        <dbReference type="Pfam" id="PF00294"/>
    </source>
</evidence>
<evidence type="ECO:0000256" key="10">
    <source>
        <dbReference type="ARBA" id="ARBA00023277"/>
    </source>
</evidence>
<dbReference type="NCBIfam" id="TIGR02198">
    <property type="entry name" value="rfaE_dom_I"/>
    <property type="match status" value="1"/>
</dbReference>
<evidence type="ECO:0000256" key="4">
    <source>
        <dbReference type="ARBA" id="ARBA00022679"/>
    </source>
</evidence>
<keyword evidence="5 12" id="KW-0548">Nucleotidyltransferase</keyword>
<gene>
    <name evidence="12 15" type="primary">hldE</name>
    <name evidence="15" type="ORF">E0F26_09270</name>
</gene>
<evidence type="ECO:0000313" key="16">
    <source>
        <dbReference type="Proteomes" id="UP001317963"/>
    </source>
</evidence>
<keyword evidence="9 12" id="KW-0511">Multifunctional enzyme</keyword>
<evidence type="ECO:0000256" key="9">
    <source>
        <dbReference type="ARBA" id="ARBA00023268"/>
    </source>
</evidence>
<dbReference type="InterPro" id="IPR004821">
    <property type="entry name" value="Cyt_trans-like"/>
</dbReference>
<sequence length="480" mass="50772">MANIPDFGKAKVLVIGDVMLDRFWHGSATRMSPEAPVPVVNVGEVDDRPGGAGNVAVNLAALGVSTTLSGLAGDDEHANVLRRAVESRGVRWSVMPCAAETIVKLRVLSRNQQLIRMDFEAPFDDYADDMFIQYVSNLIAEHDVVLLSDYAKGTLCRVEALIEVCRSQKIPCLVDPKGSDFSRYRGATMITPNLSEFEAVAGPCEQSDTKISAAARALCQEFEFDAVLVTRSERGMTLQPRAGEALHLPALAKEVFDVTGAGDTVISAVAAGIASQTSLEHATRLANIAAGLVVGKVGTASISRDELALAANGESVVNVPPDFGVVDETSLLAALSQIKANNQRVVMTNGCFDLLHPGHVSYLESASALGDVLIVAVNDDASVSRLKGPERPVNALSARMEVLAGLRSVSYVVPFTEDTPARLIEAVSPDVLVKGGDYAVADIAGHEHVIATGGEVIILDFLEGHSTTATLSRINESSSD</sequence>
<feature type="binding site" evidence="12">
    <location>
        <begin position="193"/>
        <end position="196"/>
    </location>
    <ligand>
        <name>ATP</name>
        <dbReference type="ChEBI" id="CHEBI:30616"/>
    </ligand>
</feature>
<dbReference type="NCBIfam" id="NF008454">
    <property type="entry name" value="PRK11316.1"/>
    <property type="match status" value="1"/>
</dbReference>
<dbReference type="NCBIfam" id="TIGR02199">
    <property type="entry name" value="rfaE_dom_II"/>
    <property type="match status" value="1"/>
</dbReference>
<feature type="domain" description="Carbohydrate kinase PfkB" evidence="13">
    <location>
        <begin position="10"/>
        <end position="301"/>
    </location>
</feature>
<dbReference type="Pfam" id="PF01467">
    <property type="entry name" value="CTP_transf_like"/>
    <property type="match status" value="1"/>
</dbReference>
<dbReference type="EC" id="2.7.7.70" evidence="12"/>
<dbReference type="InterPro" id="IPR029056">
    <property type="entry name" value="Ribokinase-like"/>
</dbReference>
<dbReference type="Pfam" id="PF00294">
    <property type="entry name" value="PfkB"/>
    <property type="match status" value="1"/>
</dbReference>
<evidence type="ECO:0000256" key="11">
    <source>
        <dbReference type="ARBA" id="ARBA00047428"/>
    </source>
</evidence>
<dbReference type="Gene3D" id="3.40.1190.20">
    <property type="match status" value="1"/>
</dbReference>
<dbReference type="InterPro" id="IPR014729">
    <property type="entry name" value="Rossmann-like_a/b/a_fold"/>
</dbReference>
<dbReference type="RefSeq" id="WP_279241375.1">
    <property type="nucleotide sequence ID" value="NZ_CP036501.1"/>
</dbReference>
<dbReference type="InterPro" id="IPR011914">
    <property type="entry name" value="RfaE_dom_II"/>
</dbReference>
<dbReference type="HAMAP" id="MF_01603">
    <property type="entry name" value="HldE"/>
    <property type="match status" value="1"/>
</dbReference>
<keyword evidence="7 12" id="KW-0418">Kinase</keyword>
<dbReference type="InterPro" id="IPR002173">
    <property type="entry name" value="Carboh/pur_kinase_PfkB_CS"/>
</dbReference>
<evidence type="ECO:0000256" key="6">
    <source>
        <dbReference type="ARBA" id="ARBA00022741"/>
    </source>
</evidence>